<gene>
    <name evidence="1" type="ORF">EVAR_83342_1</name>
</gene>
<dbReference type="AlphaFoldDB" id="A0A4C1VVP2"/>
<name>A0A4C1VVP2_EUMVA</name>
<keyword evidence="2" id="KW-1185">Reference proteome</keyword>
<proteinExistence type="predicted"/>
<dbReference type="Proteomes" id="UP000299102">
    <property type="component" value="Unassembled WGS sequence"/>
</dbReference>
<dbReference type="EMBL" id="BGZK01000424">
    <property type="protein sequence ID" value="GBP42823.1"/>
    <property type="molecule type" value="Genomic_DNA"/>
</dbReference>
<sequence>MLTIQSDALRVLICEFLSRSLALTSFCFLPTQIDAASIERNASNSRRMTTRPGGCTYGLRDTMRAGRSASERISLMLKT</sequence>
<protein>
    <submittedName>
        <fullName evidence="1">Uncharacterized protein</fullName>
    </submittedName>
</protein>
<organism evidence="1 2">
    <name type="scientific">Eumeta variegata</name>
    <name type="common">Bagworm moth</name>
    <name type="synonym">Eumeta japonica</name>
    <dbReference type="NCBI Taxonomy" id="151549"/>
    <lineage>
        <taxon>Eukaryota</taxon>
        <taxon>Metazoa</taxon>
        <taxon>Ecdysozoa</taxon>
        <taxon>Arthropoda</taxon>
        <taxon>Hexapoda</taxon>
        <taxon>Insecta</taxon>
        <taxon>Pterygota</taxon>
        <taxon>Neoptera</taxon>
        <taxon>Endopterygota</taxon>
        <taxon>Lepidoptera</taxon>
        <taxon>Glossata</taxon>
        <taxon>Ditrysia</taxon>
        <taxon>Tineoidea</taxon>
        <taxon>Psychidae</taxon>
        <taxon>Oiketicinae</taxon>
        <taxon>Eumeta</taxon>
    </lineage>
</organism>
<evidence type="ECO:0000313" key="1">
    <source>
        <dbReference type="EMBL" id="GBP42823.1"/>
    </source>
</evidence>
<reference evidence="1 2" key="1">
    <citation type="journal article" date="2019" name="Commun. Biol.">
        <title>The bagworm genome reveals a unique fibroin gene that provides high tensile strength.</title>
        <authorList>
            <person name="Kono N."/>
            <person name="Nakamura H."/>
            <person name="Ohtoshi R."/>
            <person name="Tomita M."/>
            <person name="Numata K."/>
            <person name="Arakawa K."/>
        </authorList>
    </citation>
    <scope>NUCLEOTIDE SEQUENCE [LARGE SCALE GENOMIC DNA]</scope>
</reference>
<comment type="caution">
    <text evidence="1">The sequence shown here is derived from an EMBL/GenBank/DDBJ whole genome shotgun (WGS) entry which is preliminary data.</text>
</comment>
<evidence type="ECO:0000313" key="2">
    <source>
        <dbReference type="Proteomes" id="UP000299102"/>
    </source>
</evidence>
<accession>A0A4C1VVP2</accession>